<dbReference type="RefSeq" id="WP_022012929.1">
    <property type="nucleotide sequence ID" value="NZ_CP192717.1"/>
</dbReference>
<comment type="caution">
    <text evidence="2">The sequence shown here is derived from an EMBL/GenBank/DDBJ whole genome shotgun (WGS) entry which is preliminary data.</text>
</comment>
<gene>
    <name evidence="2" type="ORF">R3O81_08465</name>
</gene>
<evidence type="ECO:0000313" key="3">
    <source>
        <dbReference type="Proteomes" id="UP001185704"/>
    </source>
</evidence>
<feature type="region of interest" description="Disordered" evidence="1">
    <location>
        <begin position="41"/>
        <end position="68"/>
    </location>
</feature>
<dbReference type="Proteomes" id="UP001185704">
    <property type="component" value="Unassembled WGS sequence"/>
</dbReference>
<sequence length="68" mass="7889">MNKIKCNCNSPHCKECENRRIVEIGVKMVLEANELSLDLREKAQHSEKRPTIKEVPGFNKHGQFYGFD</sequence>
<feature type="compositionally biased region" description="Basic and acidic residues" evidence="1">
    <location>
        <begin position="41"/>
        <end position="52"/>
    </location>
</feature>
<accession>A0ABU4A6W4</accession>
<protein>
    <submittedName>
        <fullName evidence="2">Uncharacterized protein</fullName>
    </submittedName>
</protein>
<evidence type="ECO:0000313" key="2">
    <source>
        <dbReference type="EMBL" id="MDV6164091.1"/>
    </source>
</evidence>
<dbReference type="EMBL" id="JAWLJK010000004">
    <property type="protein sequence ID" value="MDV6164091.1"/>
    <property type="molecule type" value="Genomic_DNA"/>
</dbReference>
<keyword evidence="3" id="KW-1185">Reference proteome</keyword>
<reference evidence="2" key="1">
    <citation type="submission" date="2023-09" db="EMBL/GenBank/DDBJ databases">
        <title>Upregulation of the cfiA carbapenemase gene in a Bacteroides hominis strain by the novel integrative and conjugative element Tn7563.</title>
        <authorList>
            <person name="Stubhaug T."/>
            <person name="Zecic N."/>
            <person name="Skaare D."/>
        </authorList>
    </citation>
    <scope>NUCLEOTIDE SEQUENCE [LARGE SCALE GENOMIC DNA]</scope>
    <source>
        <strain evidence="2">Tbg-245</strain>
    </source>
</reference>
<evidence type="ECO:0000256" key="1">
    <source>
        <dbReference type="SAM" id="MobiDB-lite"/>
    </source>
</evidence>
<name>A0ABU4A6W4_9BACE</name>
<proteinExistence type="predicted"/>
<organism evidence="2 3">
    <name type="scientific">Bacteroides hominis</name>
    <dbReference type="NCBI Taxonomy" id="2763023"/>
    <lineage>
        <taxon>Bacteria</taxon>
        <taxon>Pseudomonadati</taxon>
        <taxon>Bacteroidota</taxon>
        <taxon>Bacteroidia</taxon>
        <taxon>Bacteroidales</taxon>
        <taxon>Bacteroidaceae</taxon>
        <taxon>Bacteroides</taxon>
    </lineage>
</organism>